<evidence type="ECO:0000256" key="3">
    <source>
        <dbReference type="ARBA" id="ARBA00022989"/>
    </source>
</evidence>
<dbReference type="Proteomes" id="UP000275846">
    <property type="component" value="Unassembled WGS sequence"/>
</dbReference>
<dbReference type="PANTHER" id="PTHR10736">
    <property type="entry name" value="BESTROPHIN"/>
    <property type="match status" value="1"/>
</dbReference>
<name>A0A183T3B0_SCHSO</name>
<dbReference type="GO" id="GO:0034707">
    <property type="term" value="C:chloride channel complex"/>
    <property type="evidence" value="ECO:0007669"/>
    <property type="project" value="UniProtKB-KW"/>
</dbReference>
<accession>A0A183T3B0</accession>
<reference evidence="9" key="1">
    <citation type="submission" date="2016-06" db="UniProtKB">
        <authorList>
            <consortium name="WormBaseParasite"/>
        </authorList>
    </citation>
    <scope>IDENTIFICATION</scope>
</reference>
<evidence type="ECO:0000313" key="8">
    <source>
        <dbReference type="Proteomes" id="UP000275846"/>
    </source>
</evidence>
<dbReference type="InterPro" id="IPR021134">
    <property type="entry name" value="Bestrophin-like"/>
</dbReference>
<comment type="similarity">
    <text evidence="5 6">Belongs to the anion channel-forming bestrophin (TC 1.A.46) family. Calcium-sensitive chloride channel subfamily.</text>
</comment>
<evidence type="ECO:0000256" key="1">
    <source>
        <dbReference type="ARBA" id="ARBA00004370"/>
    </source>
</evidence>
<evidence type="ECO:0000313" key="9">
    <source>
        <dbReference type="WBParaSite" id="SSLN_0001138101-mRNA-1"/>
    </source>
</evidence>
<evidence type="ECO:0000256" key="5">
    <source>
        <dbReference type="ARBA" id="ARBA00034769"/>
    </source>
</evidence>
<dbReference type="STRING" id="70667.A0A183T3B0"/>
<keyword evidence="8" id="KW-1185">Reference proteome</keyword>
<dbReference type="InterPro" id="IPR000615">
    <property type="entry name" value="Bestrophin"/>
</dbReference>
<reference evidence="7 8" key="2">
    <citation type="submission" date="2018-11" db="EMBL/GenBank/DDBJ databases">
        <authorList>
            <consortium name="Pathogen Informatics"/>
        </authorList>
    </citation>
    <scope>NUCLEOTIDE SEQUENCE [LARGE SCALE GENOMIC DNA]</scope>
    <source>
        <strain evidence="7 8">NST_G2</strain>
    </source>
</reference>
<sequence length="454" mass="51525">MFSPTQATINTGDGKVARQIRLSLMRYMNLAWILLMRRISDQIADRFKQAEDEDGETTMCSSCKNKKTTKLQRRTCHPWSIAQKFSCLECITHMVHQLHDGMMARFTDNGAVSEDVTVSNGVNEGCLLAPSLFSLMFSAPSQISWLFDSVLTPTSGGGGGESAFSENKPAFRSRLMTDLKSTSLFPPKSADYQIELFGSDGCHGEFEGEDEWSIRATLEGFNKDKKIRETFGKIITEEEIRAFEAVAKQFFLRTRQRYLPEYWVPLQWAVRLVQKAGLNGHISEPRLIGALLADIGTVRNNMQLLQVYSSIMMPLVYTQVVIIAVYSFFACQLLASQFIEVPKNSREPVIDFFVPVFSIFYFLFLIGWLKVALCVMNPFGDDDEDFETSAILDYNLDVSYRLVLLDEAFFPETLQVPTFEIPPMKGHENDNLQEFLTHVSDDLADARINQEDNE</sequence>
<proteinExistence type="inferred from homology"/>
<evidence type="ECO:0000256" key="4">
    <source>
        <dbReference type="ARBA" id="ARBA00023136"/>
    </source>
</evidence>
<keyword evidence="6" id="KW-0407">Ion channel</keyword>
<evidence type="ECO:0000313" key="7">
    <source>
        <dbReference type="EMBL" id="VDL97343.1"/>
    </source>
</evidence>
<keyword evidence="6" id="KW-0868">Chloride</keyword>
<dbReference type="EMBL" id="UYSU01036196">
    <property type="protein sequence ID" value="VDL97343.1"/>
    <property type="molecule type" value="Genomic_DNA"/>
</dbReference>
<organism evidence="9">
    <name type="scientific">Schistocephalus solidus</name>
    <name type="common">Tapeworm</name>
    <dbReference type="NCBI Taxonomy" id="70667"/>
    <lineage>
        <taxon>Eukaryota</taxon>
        <taxon>Metazoa</taxon>
        <taxon>Spiralia</taxon>
        <taxon>Lophotrochozoa</taxon>
        <taxon>Platyhelminthes</taxon>
        <taxon>Cestoda</taxon>
        <taxon>Eucestoda</taxon>
        <taxon>Diphyllobothriidea</taxon>
        <taxon>Diphyllobothriidae</taxon>
        <taxon>Schistocephalus</taxon>
    </lineage>
</organism>
<gene>
    <name evidence="7" type="ORF">SSLN_LOCUS10958</name>
</gene>
<dbReference type="WBParaSite" id="SSLN_0001138101-mRNA-1">
    <property type="protein sequence ID" value="SSLN_0001138101-mRNA-1"/>
    <property type="gene ID" value="SSLN_0001138101"/>
</dbReference>
<evidence type="ECO:0000256" key="6">
    <source>
        <dbReference type="RuleBase" id="RU363126"/>
    </source>
</evidence>
<dbReference type="Pfam" id="PF01062">
    <property type="entry name" value="Bestrophin"/>
    <property type="match status" value="1"/>
</dbReference>
<keyword evidence="6" id="KW-0813">Transport</keyword>
<dbReference type="GO" id="GO:0005254">
    <property type="term" value="F:chloride channel activity"/>
    <property type="evidence" value="ECO:0007669"/>
    <property type="project" value="UniProtKB-KW"/>
</dbReference>
<comment type="subcellular location">
    <subcellularLocation>
        <location evidence="6">Cell membrane</location>
        <topology evidence="6">Multi-pass membrane protein</topology>
    </subcellularLocation>
    <subcellularLocation>
        <location evidence="1">Membrane</location>
    </subcellularLocation>
</comment>
<keyword evidence="6" id="KW-0869">Chloride channel</keyword>
<keyword evidence="4 6" id="KW-0472">Membrane</keyword>
<keyword evidence="3 6" id="KW-1133">Transmembrane helix</keyword>
<dbReference type="AlphaFoldDB" id="A0A183T3B0"/>
<feature type="transmembrane region" description="Helical" evidence="6">
    <location>
        <begin position="349"/>
        <end position="369"/>
    </location>
</feature>
<protein>
    <recommendedName>
        <fullName evidence="6">Bestrophin homolog</fullName>
    </recommendedName>
</protein>
<keyword evidence="6" id="KW-1003">Cell membrane</keyword>
<evidence type="ECO:0000256" key="2">
    <source>
        <dbReference type="ARBA" id="ARBA00022692"/>
    </source>
</evidence>
<dbReference type="GO" id="GO:0005886">
    <property type="term" value="C:plasma membrane"/>
    <property type="evidence" value="ECO:0007669"/>
    <property type="project" value="UniProtKB-SubCell"/>
</dbReference>
<feature type="transmembrane region" description="Helical" evidence="6">
    <location>
        <begin position="307"/>
        <end position="329"/>
    </location>
</feature>
<comment type="function">
    <text evidence="6">Forms chloride channels.</text>
</comment>
<keyword evidence="6" id="KW-0406">Ion transport</keyword>
<keyword evidence="2 6" id="KW-0812">Transmembrane</keyword>
<dbReference type="OrthoDB" id="201595at2759"/>